<dbReference type="PANTHER" id="PTHR32305">
    <property type="match status" value="1"/>
</dbReference>
<proteinExistence type="predicted"/>
<dbReference type="Proteomes" id="UP000319732">
    <property type="component" value="Unassembled WGS sequence"/>
</dbReference>
<dbReference type="InterPro" id="IPR022385">
    <property type="entry name" value="Rhs_assc_core"/>
</dbReference>
<dbReference type="RefSeq" id="WP_281284293.1">
    <property type="nucleotide sequence ID" value="NZ_ML660146.1"/>
</dbReference>
<feature type="domain" description="Teneurin-like YD-shell" evidence="2">
    <location>
        <begin position="52"/>
        <end position="148"/>
    </location>
</feature>
<evidence type="ECO:0000259" key="2">
    <source>
        <dbReference type="Pfam" id="PF25023"/>
    </source>
</evidence>
<dbReference type="Gene3D" id="2.180.10.10">
    <property type="entry name" value="RHS repeat-associated core"/>
    <property type="match status" value="1"/>
</dbReference>
<dbReference type="Pfam" id="PF25023">
    <property type="entry name" value="TEN_YD-shell"/>
    <property type="match status" value="1"/>
</dbReference>
<dbReference type="PANTHER" id="PTHR32305:SF17">
    <property type="entry name" value="TRNA NUCLEASE WAPA"/>
    <property type="match status" value="1"/>
</dbReference>
<sequence length="148" mass="16253">MDKPIKTLASDFSMQTPSAGIERFSRPLVILLLLLIGYLCTDSAYAERTTTYYHTDATGSVVAASDETGALLWRKSYRPYGDKVDDGEGSLHSLSFTGKPHDEATGLTYMGARYYDPAIGRFMGIDAVGFQADNPVSFNRYAYANNNP</sequence>
<name>A0A545SKT3_9GAMM</name>
<dbReference type="AlphaFoldDB" id="A0A545SKT3"/>
<protein>
    <recommendedName>
        <fullName evidence="2">Teneurin-like YD-shell domain-containing protein</fullName>
    </recommendedName>
</protein>
<evidence type="ECO:0000313" key="3">
    <source>
        <dbReference type="EMBL" id="TQV65588.1"/>
    </source>
</evidence>
<accession>A0A545SKT3</accession>
<dbReference type="InterPro" id="IPR050708">
    <property type="entry name" value="T6SS_VgrG/RHS"/>
</dbReference>
<dbReference type="EMBL" id="VHSG01000071">
    <property type="protein sequence ID" value="TQV65588.1"/>
    <property type="molecule type" value="Genomic_DNA"/>
</dbReference>
<feature type="non-terminal residue" evidence="3">
    <location>
        <position position="148"/>
    </location>
</feature>
<evidence type="ECO:0000256" key="1">
    <source>
        <dbReference type="ARBA" id="ARBA00022737"/>
    </source>
</evidence>
<evidence type="ECO:0000313" key="4">
    <source>
        <dbReference type="Proteomes" id="UP000319732"/>
    </source>
</evidence>
<comment type="caution">
    <text evidence="3">The sequence shown here is derived from an EMBL/GenBank/DDBJ whole genome shotgun (WGS) entry which is preliminary data.</text>
</comment>
<dbReference type="InterPro" id="IPR056823">
    <property type="entry name" value="TEN-like_YD-shell"/>
</dbReference>
<gene>
    <name evidence="3" type="ORF">FKG94_28520</name>
</gene>
<organism evidence="3 4">
    <name type="scientific">Exilibacterium tricleocarpae</name>
    <dbReference type="NCBI Taxonomy" id="2591008"/>
    <lineage>
        <taxon>Bacteria</taxon>
        <taxon>Pseudomonadati</taxon>
        <taxon>Pseudomonadota</taxon>
        <taxon>Gammaproteobacteria</taxon>
        <taxon>Cellvibrionales</taxon>
        <taxon>Cellvibrionaceae</taxon>
        <taxon>Exilibacterium</taxon>
    </lineage>
</organism>
<keyword evidence="4" id="KW-1185">Reference proteome</keyword>
<keyword evidence="1" id="KW-0677">Repeat</keyword>
<reference evidence="3 4" key="1">
    <citation type="submission" date="2019-06" db="EMBL/GenBank/DDBJ databases">
        <title>Whole genome sequence for Cellvibrionaceae sp. R142.</title>
        <authorList>
            <person name="Wang G."/>
        </authorList>
    </citation>
    <scope>NUCLEOTIDE SEQUENCE [LARGE SCALE GENOMIC DNA]</scope>
    <source>
        <strain evidence="3 4">R142</strain>
    </source>
</reference>
<dbReference type="NCBIfam" id="TIGR03696">
    <property type="entry name" value="Rhs_assc_core"/>
    <property type="match status" value="1"/>
</dbReference>